<evidence type="ECO:0000256" key="3">
    <source>
        <dbReference type="ARBA" id="ARBA00022980"/>
    </source>
</evidence>
<evidence type="ECO:0000256" key="4">
    <source>
        <dbReference type="ARBA" id="ARBA00023274"/>
    </source>
</evidence>
<dbReference type="EMBL" id="QUAH01000006">
    <property type="protein sequence ID" value="RFT15904.1"/>
    <property type="molecule type" value="Genomic_DNA"/>
</dbReference>
<dbReference type="PIRSF" id="PIRSF002162">
    <property type="entry name" value="Ribosomal_L6"/>
    <property type="match status" value="1"/>
</dbReference>
<comment type="caution">
    <text evidence="9">The sequence shown here is derived from an EMBL/GenBank/DDBJ whole genome shotgun (WGS) entry which is preliminary data.</text>
</comment>
<dbReference type="Pfam" id="PF00347">
    <property type="entry name" value="Ribosomal_L6"/>
    <property type="match status" value="2"/>
</dbReference>
<dbReference type="FunFam" id="3.90.930.12:FF:000002">
    <property type="entry name" value="50S ribosomal protein L6"/>
    <property type="match status" value="1"/>
</dbReference>
<keyword evidence="1 5" id="KW-0699">rRNA-binding</keyword>
<comment type="similarity">
    <text evidence="5 6">Belongs to the universal ribosomal protein uL6 family.</text>
</comment>
<gene>
    <name evidence="5" type="primary">rplF</name>
    <name evidence="9" type="ORF">OP8BY_2302</name>
</gene>
<comment type="function">
    <text evidence="5 7">This protein binds to the 23S rRNA, and is important in its secondary structure. It is located near the subunit interface in the base of the L7/L12 stalk, and near the tRNA binding site of the peptidyltransferase center.</text>
</comment>
<protein>
    <recommendedName>
        <fullName evidence="5">Large ribosomal subunit protein uL6</fullName>
    </recommendedName>
</protein>
<dbReference type="Proteomes" id="UP000257323">
    <property type="component" value="Unassembled WGS sequence"/>
</dbReference>
<dbReference type="InterPro" id="IPR036789">
    <property type="entry name" value="Ribosomal_uL6-like_a/b-dom_sf"/>
</dbReference>
<dbReference type="GO" id="GO:0019843">
    <property type="term" value="F:rRNA binding"/>
    <property type="evidence" value="ECO:0007669"/>
    <property type="project" value="UniProtKB-UniRule"/>
</dbReference>
<dbReference type="GO" id="GO:0022625">
    <property type="term" value="C:cytosolic large ribosomal subunit"/>
    <property type="evidence" value="ECO:0007669"/>
    <property type="project" value="UniProtKB-UniRule"/>
</dbReference>
<dbReference type="PANTHER" id="PTHR11655:SF14">
    <property type="entry name" value="LARGE RIBOSOMAL SUBUNIT PROTEIN UL6M"/>
    <property type="match status" value="1"/>
</dbReference>
<name>A0A3E2BMH1_9BACT</name>
<dbReference type="InterPro" id="IPR020040">
    <property type="entry name" value="Ribosomal_uL6_a/b-dom"/>
</dbReference>
<comment type="subunit">
    <text evidence="5">Part of the 50S ribosomal subunit.</text>
</comment>
<keyword evidence="2 5" id="KW-0694">RNA-binding</keyword>
<evidence type="ECO:0000313" key="10">
    <source>
        <dbReference type="Proteomes" id="UP000257323"/>
    </source>
</evidence>
<sequence>MSRVGKKPIEIPAGVKVSVHPDRIEVEGKLGKLTSPLYAGIKATVQGNQLILTRENEEQKTRQFHGLCRALANNAVLGVSKGFSKQLEITGVGYRAKVEKNKLELSVGYSKPVVYEIPQGIEIVAEKPTLLTVRGIDKQKVGQVADTIKRFRRPDPYKQKGIRLVGEVLIKKERKAGVAGA</sequence>
<dbReference type="HAMAP" id="MF_01365_B">
    <property type="entry name" value="Ribosomal_uL6_B"/>
    <property type="match status" value="1"/>
</dbReference>
<keyword evidence="4 5" id="KW-0687">Ribonucleoprotein</keyword>
<accession>A0A3E2BMH1</accession>
<dbReference type="InterPro" id="IPR000702">
    <property type="entry name" value="Ribosomal_uL6-like"/>
</dbReference>
<feature type="domain" description="Large ribosomal subunit protein uL6 alpha-beta" evidence="8">
    <location>
        <begin position="11"/>
        <end position="82"/>
    </location>
</feature>
<evidence type="ECO:0000259" key="8">
    <source>
        <dbReference type="Pfam" id="PF00347"/>
    </source>
</evidence>
<reference evidence="9 10" key="1">
    <citation type="submission" date="2018-08" db="EMBL/GenBank/DDBJ databases">
        <title>Genome analysis of the thermophilic bacterium of the candidate phylum Aminicenantes from deep subsurface aquifer revealed its physiology and ecological role.</title>
        <authorList>
            <person name="Kadnikov V.V."/>
            <person name="Mardanov A.V."/>
            <person name="Beletsky A.V."/>
            <person name="Karnachuk O.V."/>
            <person name="Ravin N.V."/>
        </authorList>
    </citation>
    <scope>NUCLEOTIDE SEQUENCE [LARGE SCALE GENOMIC DNA]</scope>
    <source>
        <strain evidence="9">BY38</strain>
    </source>
</reference>
<evidence type="ECO:0000256" key="2">
    <source>
        <dbReference type="ARBA" id="ARBA00022884"/>
    </source>
</evidence>
<dbReference type="Gene3D" id="3.90.930.12">
    <property type="entry name" value="Ribosomal protein L6, alpha-beta domain"/>
    <property type="match status" value="2"/>
</dbReference>
<dbReference type="PANTHER" id="PTHR11655">
    <property type="entry name" value="60S/50S RIBOSOMAL PROTEIN L6/L9"/>
    <property type="match status" value="1"/>
</dbReference>
<evidence type="ECO:0000256" key="7">
    <source>
        <dbReference type="RuleBase" id="RU003870"/>
    </source>
</evidence>
<evidence type="ECO:0000313" key="9">
    <source>
        <dbReference type="EMBL" id="RFT15904.1"/>
    </source>
</evidence>
<keyword evidence="3 5" id="KW-0689">Ribosomal protein</keyword>
<evidence type="ECO:0000256" key="1">
    <source>
        <dbReference type="ARBA" id="ARBA00022730"/>
    </source>
</evidence>
<dbReference type="SUPFAM" id="SSF56053">
    <property type="entry name" value="Ribosomal protein L6"/>
    <property type="match status" value="2"/>
</dbReference>
<feature type="domain" description="Large ribosomal subunit protein uL6 alpha-beta" evidence="8">
    <location>
        <begin position="91"/>
        <end position="163"/>
    </location>
</feature>
<dbReference type="PRINTS" id="PR00059">
    <property type="entry name" value="RIBOSOMALL6"/>
</dbReference>
<dbReference type="GO" id="GO:0003735">
    <property type="term" value="F:structural constituent of ribosome"/>
    <property type="evidence" value="ECO:0007669"/>
    <property type="project" value="UniProtKB-UniRule"/>
</dbReference>
<dbReference type="GO" id="GO:0002181">
    <property type="term" value="P:cytoplasmic translation"/>
    <property type="evidence" value="ECO:0007669"/>
    <property type="project" value="TreeGrafter"/>
</dbReference>
<dbReference type="InterPro" id="IPR019906">
    <property type="entry name" value="Ribosomal_uL6_bac-type"/>
</dbReference>
<organism evidence="9 10">
    <name type="scientific">Candidatus Saccharicenans subterraneus</name>
    <dbReference type="NCBI Taxonomy" id="2508984"/>
    <lineage>
        <taxon>Bacteria</taxon>
        <taxon>Candidatus Aminicenantota</taxon>
        <taxon>Candidatus Aminicenantia</taxon>
        <taxon>Candidatus Aminicenantales</taxon>
        <taxon>Candidatus Saccharicenantaceae</taxon>
        <taxon>Candidatus Saccharicenans</taxon>
    </lineage>
</organism>
<evidence type="ECO:0000256" key="6">
    <source>
        <dbReference type="RuleBase" id="RU003869"/>
    </source>
</evidence>
<dbReference type="NCBIfam" id="TIGR03654">
    <property type="entry name" value="L6_bact"/>
    <property type="match status" value="1"/>
</dbReference>
<proteinExistence type="inferred from homology"/>
<dbReference type="AlphaFoldDB" id="A0A3E2BMH1"/>
<evidence type="ECO:0000256" key="5">
    <source>
        <dbReference type="HAMAP-Rule" id="MF_01365"/>
    </source>
</evidence>